<dbReference type="InterPro" id="IPR051343">
    <property type="entry name" value="G-type_lectin_kinases/EP1-like"/>
</dbReference>
<proteinExistence type="predicted"/>
<dbReference type="Gene3D" id="2.90.10.10">
    <property type="entry name" value="Bulb-type lectin domain"/>
    <property type="match status" value="1"/>
</dbReference>
<dbReference type="AlphaFoldDB" id="A0A835H3U8"/>
<dbReference type="PROSITE" id="PS50927">
    <property type="entry name" value="BULB_LECTIN"/>
    <property type="match status" value="1"/>
</dbReference>
<dbReference type="PANTHER" id="PTHR47976">
    <property type="entry name" value="G-TYPE LECTIN S-RECEPTOR-LIKE SERINE/THREONINE-PROTEIN KINASE SD2-5"/>
    <property type="match status" value="1"/>
</dbReference>
<keyword evidence="1 2" id="KW-0732">Signal</keyword>
<dbReference type="SUPFAM" id="SSF51110">
    <property type="entry name" value="alpha-D-mannose-specific plant lectins"/>
    <property type="match status" value="1"/>
</dbReference>
<dbReference type="CDD" id="cd01098">
    <property type="entry name" value="PAN_AP_plant"/>
    <property type="match status" value="1"/>
</dbReference>
<dbReference type="InterPro" id="IPR036426">
    <property type="entry name" value="Bulb-type_lectin_dom_sf"/>
</dbReference>
<feature type="domain" description="Bulb-type lectin" evidence="3">
    <location>
        <begin position="44"/>
        <end position="162"/>
    </location>
</feature>
<feature type="domain" description="Apple" evidence="4">
    <location>
        <begin position="361"/>
        <end position="441"/>
    </location>
</feature>
<evidence type="ECO:0000313" key="6">
    <source>
        <dbReference type="Proteomes" id="UP000631114"/>
    </source>
</evidence>
<evidence type="ECO:0000259" key="3">
    <source>
        <dbReference type="PROSITE" id="PS50927"/>
    </source>
</evidence>
<dbReference type="OrthoDB" id="1884773at2759"/>
<feature type="signal peptide" evidence="2">
    <location>
        <begin position="1"/>
        <end position="26"/>
    </location>
</feature>
<evidence type="ECO:0000256" key="2">
    <source>
        <dbReference type="SAM" id="SignalP"/>
    </source>
</evidence>
<name>A0A835H3U8_9MAGN</name>
<evidence type="ECO:0000259" key="4">
    <source>
        <dbReference type="PROSITE" id="PS50948"/>
    </source>
</evidence>
<accession>A0A835H3U8</accession>
<dbReference type="PANTHER" id="PTHR47976:SF115">
    <property type="entry name" value="RECEPTOR-LIKE SERINE_THREONINE-PROTEIN KINASE"/>
    <property type="match status" value="1"/>
</dbReference>
<dbReference type="InterPro" id="IPR035446">
    <property type="entry name" value="SLSG/EP1"/>
</dbReference>
<reference evidence="5 6" key="1">
    <citation type="submission" date="2020-10" db="EMBL/GenBank/DDBJ databases">
        <title>The Coptis chinensis genome and diversification of protoberbering-type alkaloids.</title>
        <authorList>
            <person name="Wang B."/>
            <person name="Shu S."/>
            <person name="Song C."/>
            <person name="Liu Y."/>
        </authorList>
    </citation>
    <scope>NUCLEOTIDE SEQUENCE [LARGE SCALE GENOMIC DNA]</scope>
    <source>
        <strain evidence="5">HL-2020</strain>
        <tissue evidence="5">Leaf</tissue>
    </source>
</reference>
<keyword evidence="6" id="KW-1185">Reference proteome</keyword>
<evidence type="ECO:0000313" key="5">
    <source>
        <dbReference type="EMBL" id="KAF9590188.1"/>
    </source>
</evidence>
<sequence>MSPSNSHSFHFSLVFFFLALAIVAQASVPPSNTFKIINQGAFGEYSVEYGADYRVTDIFTFPFTLCFYNTTPNAFTLALRMGVHQSESIMRWVWDANRGNPVRENATLTFSTDGNLVLADSDGRIAWQTATSNKGVIGLKLLSNGNLVLHDKRGRFIWQSFNYPTDTLLVGQAFSRGGPSQLVSRVSDVNGSKGPYSFLFENNTLALYLKSKNSPKPLPYYKYPEFASQQTPLSRIVFNSVPEYDLPYAYELRYDIYVGNSSNGNSLVGRPKYNSTLSMLRLGSDGSLKVYTYYDKVDWNAWEITYSLFDKDHLYGQSECKLPTRCGSLGVCEDSQCVACPLPKGLLGWSKTCAPPKLPSCKGGATNVNYYKVVGVEHFTNDYTVGEGPMKVSGCREKCSKDCGCLGFFYKEESSKCFLAPELGTVTKVSNPSHVAYIKISK</sequence>
<dbReference type="Pfam" id="PF01453">
    <property type="entry name" value="B_lectin"/>
    <property type="match status" value="1"/>
</dbReference>
<evidence type="ECO:0000256" key="1">
    <source>
        <dbReference type="ARBA" id="ARBA00022729"/>
    </source>
</evidence>
<dbReference type="PROSITE" id="PS50948">
    <property type="entry name" value="PAN"/>
    <property type="match status" value="1"/>
</dbReference>
<dbReference type="PIRSF" id="PIRSF002686">
    <property type="entry name" value="SLG"/>
    <property type="match status" value="1"/>
</dbReference>
<dbReference type="Proteomes" id="UP000631114">
    <property type="component" value="Unassembled WGS sequence"/>
</dbReference>
<dbReference type="InterPro" id="IPR001480">
    <property type="entry name" value="Bulb-type_lectin_dom"/>
</dbReference>
<gene>
    <name evidence="5" type="ORF">IFM89_031843</name>
</gene>
<dbReference type="EMBL" id="JADFTS010000009">
    <property type="protein sequence ID" value="KAF9590188.1"/>
    <property type="molecule type" value="Genomic_DNA"/>
</dbReference>
<dbReference type="InterPro" id="IPR003609">
    <property type="entry name" value="Pan_app"/>
</dbReference>
<feature type="chain" id="PRO_5032333486" evidence="2">
    <location>
        <begin position="27"/>
        <end position="442"/>
    </location>
</feature>
<organism evidence="5 6">
    <name type="scientific">Coptis chinensis</name>
    <dbReference type="NCBI Taxonomy" id="261450"/>
    <lineage>
        <taxon>Eukaryota</taxon>
        <taxon>Viridiplantae</taxon>
        <taxon>Streptophyta</taxon>
        <taxon>Embryophyta</taxon>
        <taxon>Tracheophyta</taxon>
        <taxon>Spermatophyta</taxon>
        <taxon>Magnoliopsida</taxon>
        <taxon>Ranunculales</taxon>
        <taxon>Ranunculaceae</taxon>
        <taxon>Coptidoideae</taxon>
        <taxon>Coptis</taxon>
    </lineage>
</organism>
<dbReference type="SMART" id="SM00108">
    <property type="entry name" value="B_lectin"/>
    <property type="match status" value="1"/>
</dbReference>
<protein>
    <submittedName>
        <fullName evidence="5">Uncharacterized protein</fullName>
    </submittedName>
</protein>
<comment type="caution">
    <text evidence="5">The sequence shown here is derived from an EMBL/GenBank/DDBJ whole genome shotgun (WGS) entry which is preliminary data.</text>
</comment>
<dbReference type="CDD" id="cd00028">
    <property type="entry name" value="B_lectin"/>
    <property type="match status" value="1"/>
</dbReference>